<dbReference type="RefSeq" id="WP_119849695.1">
    <property type="nucleotide sequence ID" value="NZ_CP032412.1"/>
</dbReference>
<organism evidence="2 3">
    <name type="scientific">Paenibacillus lautus</name>
    <name type="common">Bacillus lautus</name>
    <dbReference type="NCBI Taxonomy" id="1401"/>
    <lineage>
        <taxon>Bacteria</taxon>
        <taxon>Bacillati</taxon>
        <taxon>Bacillota</taxon>
        <taxon>Bacilli</taxon>
        <taxon>Bacillales</taxon>
        <taxon>Paenibacillaceae</taxon>
        <taxon>Paenibacillus</taxon>
    </lineage>
</organism>
<gene>
    <name evidence="2" type="ORF">D5F53_23450</name>
</gene>
<dbReference type="InterPro" id="IPR046664">
    <property type="entry name" value="DUF6773"/>
</dbReference>
<keyword evidence="1" id="KW-1133">Transmembrane helix</keyword>
<evidence type="ECO:0000313" key="2">
    <source>
        <dbReference type="EMBL" id="AYB46066.1"/>
    </source>
</evidence>
<feature type="transmembrane region" description="Helical" evidence="1">
    <location>
        <begin position="96"/>
        <end position="117"/>
    </location>
</feature>
<dbReference type="AlphaFoldDB" id="A0A385TQS3"/>
<keyword evidence="3" id="KW-1185">Reference proteome</keyword>
<protein>
    <submittedName>
        <fullName evidence="2">Uncharacterized protein</fullName>
    </submittedName>
</protein>
<accession>A0A385TQS3</accession>
<keyword evidence="1" id="KW-0812">Transmembrane</keyword>
<feature type="transmembrane region" description="Helical" evidence="1">
    <location>
        <begin position="52"/>
        <end position="76"/>
    </location>
</feature>
<proteinExistence type="predicted"/>
<feature type="transmembrane region" description="Helical" evidence="1">
    <location>
        <begin position="129"/>
        <end position="152"/>
    </location>
</feature>
<sequence length="171" mass="19329">MSLNWFKKNSVEDERIVNLKNKLYKEGYTLIMIICSISVIIKSFALPRTESVWLEMLIMLGGSLYFGIRSVALGIYSDEVEVHDQRSKISFSTRTVIWGLLIGVTLALFFGIRSAVLFGNDNSATELKYFFSVFFVSLIIYIPLFAGVNGLIHYGANKVSQKMSQNDPFDS</sequence>
<reference evidence="2 3" key="1">
    <citation type="submission" date="2018-09" db="EMBL/GenBank/DDBJ databases">
        <title>Genome Sequence of Paenibacillus lautus Strain E7593-69, Azo Dye-Degrading Bacteria, Isolated from Commercial Tattoo Inks.</title>
        <authorList>
            <person name="Nho S.W."/>
            <person name="Kim S.-J."/>
            <person name="Kweon O."/>
            <person name="Cerniglia C.E."/>
        </authorList>
    </citation>
    <scope>NUCLEOTIDE SEQUENCE [LARGE SCALE GENOMIC DNA]</scope>
    <source>
        <strain evidence="2 3">E7593-69</strain>
    </source>
</reference>
<dbReference type="Proteomes" id="UP000266552">
    <property type="component" value="Chromosome"/>
</dbReference>
<evidence type="ECO:0000256" key="1">
    <source>
        <dbReference type="SAM" id="Phobius"/>
    </source>
</evidence>
<keyword evidence="1" id="KW-0472">Membrane</keyword>
<dbReference type="Pfam" id="PF20563">
    <property type="entry name" value="DUF6773"/>
    <property type="match status" value="1"/>
</dbReference>
<dbReference type="EMBL" id="CP032412">
    <property type="protein sequence ID" value="AYB46066.1"/>
    <property type="molecule type" value="Genomic_DNA"/>
</dbReference>
<dbReference type="KEGG" id="plw:D5F53_23450"/>
<feature type="transmembrane region" description="Helical" evidence="1">
    <location>
        <begin position="28"/>
        <end position="46"/>
    </location>
</feature>
<evidence type="ECO:0000313" key="3">
    <source>
        <dbReference type="Proteomes" id="UP000266552"/>
    </source>
</evidence>
<name>A0A385TQS3_PAELA</name>